<dbReference type="Proteomes" id="UP000198767">
    <property type="component" value="Unassembled WGS sequence"/>
</dbReference>
<evidence type="ECO:0000256" key="3">
    <source>
        <dbReference type="ARBA" id="ARBA00022679"/>
    </source>
</evidence>
<dbReference type="InterPro" id="IPR052905">
    <property type="entry name" value="LD-transpeptidase_YkuD-like"/>
</dbReference>
<dbReference type="PANTHER" id="PTHR41533:SF2">
    <property type="entry name" value="BLR7131 PROTEIN"/>
    <property type="match status" value="1"/>
</dbReference>
<dbReference type="Pfam" id="PF01471">
    <property type="entry name" value="PG_binding_1"/>
    <property type="match status" value="1"/>
</dbReference>
<organism evidence="10 11">
    <name type="scientific">Epibacterium ulvae</name>
    <dbReference type="NCBI Taxonomy" id="1156985"/>
    <lineage>
        <taxon>Bacteria</taxon>
        <taxon>Pseudomonadati</taxon>
        <taxon>Pseudomonadota</taxon>
        <taxon>Alphaproteobacteria</taxon>
        <taxon>Rhodobacterales</taxon>
        <taxon>Roseobacteraceae</taxon>
        <taxon>Epibacterium</taxon>
    </lineage>
</organism>
<evidence type="ECO:0000256" key="6">
    <source>
        <dbReference type="ARBA" id="ARBA00023316"/>
    </source>
</evidence>
<dbReference type="CDD" id="cd16913">
    <property type="entry name" value="YkuD_like"/>
    <property type="match status" value="1"/>
</dbReference>
<dbReference type="OrthoDB" id="9778545at2"/>
<dbReference type="InterPro" id="IPR002477">
    <property type="entry name" value="Peptidoglycan-bd-like"/>
</dbReference>
<dbReference type="InterPro" id="IPR005490">
    <property type="entry name" value="LD_TPept_cat_dom"/>
</dbReference>
<comment type="pathway">
    <text evidence="1 7">Cell wall biogenesis; peptidoglycan biosynthesis.</text>
</comment>
<dbReference type="GO" id="GO:0004180">
    <property type="term" value="F:carboxypeptidase activity"/>
    <property type="evidence" value="ECO:0007669"/>
    <property type="project" value="UniProtKB-ARBA"/>
</dbReference>
<comment type="similarity">
    <text evidence="2">Belongs to the YkuD family.</text>
</comment>
<evidence type="ECO:0000259" key="9">
    <source>
        <dbReference type="PROSITE" id="PS52029"/>
    </source>
</evidence>
<dbReference type="Pfam" id="PF20142">
    <property type="entry name" value="Scaffold"/>
    <property type="match status" value="1"/>
</dbReference>
<feature type="domain" description="L,D-TPase catalytic" evidence="9">
    <location>
        <begin position="301"/>
        <end position="477"/>
    </location>
</feature>
<dbReference type="Pfam" id="PF03734">
    <property type="entry name" value="YkuD"/>
    <property type="match status" value="1"/>
</dbReference>
<dbReference type="Gene3D" id="2.40.440.10">
    <property type="entry name" value="L,D-transpeptidase catalytic domain-like"/>
    <property type="match status" value="1"/>
</dbReference>
<dbReference type="PROSITE" id="PS52029">
    <property type="entry name" value="LD_TPASE"/>
    <property type="match status" value="1"/>
</dbReference>
<dbReference type="PANTHER" id="PTHR41533">
    <property type="entry name" value="L,D-TRANSPEPTIDASE HI_1667-RELATED"/>
    <property type="match status" value="1"/>
</dbReference>
<proteinExistence type="inferred from homology"/>
<protein>
    <submittedName>
        <fullName evidence="10">Murein L,D-transpeptidase YcbB/YkuD</fullName>
    </submittedName>
</protein>
<dbReference type="InterPro" id="IPR045380">
    <property type="entry name" value="LD_TPept_scaffold_dom"/>
</dbReference>
<dbReference type="UniPathway" id="UPA00219"/>
<dbReference type="Gene3D" id="1.10.101.10">
    <property type="entry name" value="PGBD-like superfamily/PGBD"/>
    <property type="match status" value="1"/>
</dbReference>
<gene>
    <name evidence="10" type="ORF">SAMN04488118_103129</name>
</gene>
<feature type="signal peptide" evidence="8">
    <location>
        <begin position="1"/>
        <end position="36"/>
    </location>
</feature>
<evidence type="ECO:0000313" key="10">
    <source>
        <dbReference type="EMBL" id="SCZ57712.1"/>
    </source>
</evidence>
<evidence type="ECO:0000256" key="5">
    <source>
        <dbReference type="ARBA" id="ARBA00022984"/>
    </source>
</evidence>
<dbReference type="GO" id="GO:0009252">
    <property type="term" value="P:peptidoglycan biosynthetic process"/>
    <property type="evidence" value="ECO:0007669"/>
    <property type="project" value="UniProtKB-UniPathway"/>
</dbReference>
<keyword evidence="4 7" id="KW-0133">Cell shape</keyword>
<dbReference type="GO" id="GO:0008360">
    <property type="term" value="P:regulation of cell shape"/>
    <property type="evidence" value="ECO:0007669"/>
    <property type="project" value="UniProtKB-UniRule"/>
</dbReference>
<evidence type="ECO:0000256" key="1">
    <source>
        <dbReference type="ARBA" id="ARBA00004752"/>
    </source>
</evidence>
<feature type="chain" id="PRO_5011545496" evidence="8">
    <location>
        <begin position="37"/>
        <end position="541"/>
    </location>
</feature>
<evidence type="ECO:0000256" key="4">
    <source>
        <dbReference type="ARBA" id="ARBA00022960"/>
    </source>
</evidence>
<evidence type="ECO:0000313" key="11">
    <source>
        <dbReference type="Proteomes" id="UP000198767"/>
    </source>
</evidence>
<dbReference type="STRING" id="1156985.SAMN04488118_103129"/>
<keyword evidence="11" id="KW-1185">Reference proteome</keyword>
<reference evidence="10 11" key="1">
    <citation type="submission" date="2016-10" db="EMBL/GenBank/DDBJ databases">
        <authorList>
            <person name="de Groot N.N."/>
        </authorList>
    </citation>
    <scope>NUCLEOTIDE SEQUENCE [LARGE SCALE GENOMIC DNA]</scope>
    <source>
        <strain evidence="10 11">U95</strain>
    </source>
</reference>
<dbReference type="InterPro" id="IPR036366">
    <property type="entry name" value="PGBDSf"/>
</dbReference>
<accession>A0A1G5Q7T2</accession>
<sequence>MTTVLPRKTRHTIKAGLFAFALAGFAWGISGSTATAQVTAFKQAVAEAASDNTDVSAFYRANGYDAIWTGSDKASLKRRQALLQALLDAPAHGLPDQTSMVAKLTDALKSVQTTRDLGRVEAALSKAFVTYAEDLKTGMLVPSKIDDGMVRKKADLDAEALFTGLMAEQPTAYMRNLAPDSPQYRALMREKQRLERLVQTGGWGPTVPAGKKQPGQKGAGVIALRNRLIAMGYLERSASGSYDSALEQAVQAFQTAHGLAADGVAGDSTLKEINISPNARLKSVIIAMERERWLTPERGDRHVLVNLTDFSARIMDHGEITFQTRSVIGKNTHDRRTPEFSDVMDHMVINPSWYVPRSIVTKEYLPKLKANPNAVSHIHVTDNKGRTVSRGAIDFSKYTARSFPFSMRQPPSKTNALGLVKFMFPNKYNIYLHDSPQKHLYPREVRAYSHGCIRLAEPFEFAYALLAKQSEEPKAFFDRILKSGNETRVNLETHVPVHLIYRTAFVPNKGPVEFRRDVYGRDAKVWAALERAGVVLPGVQG</sequence>
<dbReference type="SUPFAM" id="SSF47090">
    <property type="entry name" value="PGBD-like"/>
    <property type="match status" value="1"/>
</dbReference>
<evidence type="ECO:0000256" key="2">
    <source>
        <dbReference type="ARBA" id="ARBA00005992"/>
    </source>
</evidence>
<evidence type="ECO:0000256" key="7">
    <source>
        <dbReference type="PROSITE-ProRule" id="PRU01373"/>
    </source>
</evidence>
<dbReference type="InterPro" id="IPR038063">
    <property type="entry name" value="Transpep_catalytic_dom"/>
</dbReference>
<keyword evidence="5 7" id="KW-0573">Peptidoglycan synthesis</keyword>
<name>A0A1G5Q7T2_9RHOB</name>
<dbReference type="GO" id="GO:0016740">
    <property type="term" value="F:transferase activity"/>
    <property type="evidence" value="ECO:0007669"/>
    <property type="project" value="UniProtKB-KW"/>
</dbReference>
<dbReference type="AlphaFoldDB" id="A0A1G5Q7T2"/>
<feature type="active site" description="Proton donor/acceptor" evidence="7">
    <location>
        <position position="433"/>
    </location>
</feature>
<keyword evidence="6 7" id="KW-0961">Cell wall biogenesis/degradation</keyword>
<evidence type="ECO:0000256" key="8">
    <source>
        <dbReference type="SAM" id="SignalP"/>
    </source>
</evidence>
<dbReference type="RefSeq" id="WP_090217155.1">
    <property type="nucleotide sequence ID" value="NZ_FMWG01000003.1"/>
</dbReference>
<keyword evidence="3" id="KW-0808">Transferase</keyword>
<dbReference type="GO" id="GO:0071555">
    <property type="term" value="P:cell wall organization"/>
    <property type="evidence" value="ECO:0007669"/>
    <property type="project" value="UniProtKB-UniRule"/>
</dbReference>
<feature type="active site" description="Nucleophile" evidence="7">
    <location>
        <position position="452"/>
    </location>
</feature>
<dbReference type="InterPro" id="IPR036365">
    <property type="entry name" value="PGBD-like_sf"/>
</dbReference>
<dbReference type="SUPFAM" id="SSF141523">
    <property type="entry name" value="L,D-transpeptidase catalytic domain-like"/>
    <property type="match status" value="1"/>
</dbReference>
<dbReference type="EMBL" id="FMWG01000003">
    <property type="protein sequence ID" value="SCZ57712.1"/>
    <property type="molecule type" value="Genomic_DNA"/>
</dbReference>
<keyword evidence="8" id="KW-0732">Signal</keyword>